<accession>A0ABR1HUG1</accession>
<dbReference type="Gene3D" id="1.25.40.10">
    <property type="entry name" value="Tetratricopeptide repeat domain"/>
    <property type="match status" value="2"/>
</dbReference>
<evidence type="ECO:0000313" key="3">
    <source>
        <dbReference type="Proteomes" id="UP001498476"/>
    </source>
</evidence>
<sequence length="566" mass="62335">MGTEEDKELGKAIIGAWKKDGILQIAMNPQQQDLYKSANEASKRFFGKPYSQKAACVDSQSYAGYIASGEELTDGIADYSEIFTVTKDLELDEPRVPEKWPCHGRCPWPDAQLRNPMEEYMNNLDTSGERLLELTELGLGVPRGSLTNLTQDGWHHMRILRFPAANATNGKGKSGRGIGSHTDYGLLVLAAADEVGALFIRPPHKSENLANWKRSGAGFKEDDEGWVKTSPAWIATTANSRMKTRTQNAEPNKTMSSNQEDVISRLAEQHATARRCLNDGDVQSAASALEAASKHPMVDKYPHALELQYDLAQAYKEVGKLKEAIAHLESVVAAEETLPEKSTNRLASQFSLAQAYQEDGQSERAIALLKDVVAAESTLPPSHPTRLASLEQLAFAYKATGNTTEAVRLLEEVVEGRKALSEDASSRLASEMLLVSMYRHEGEFGKAVELLEHIVAVKEMKVPADHSVIETRQALALAYQKNGQYKEAIAIQKDLVAKREAAVPFSDFPVLYSQQQLAFMYGDNGQVEEAVALLKDVVAAQEVRLPSHHSSLLLSRQVLRRYETGG</sequence>
<dbReference type="EMBL" id="JAZAVJ010000004">
    <property type="protein sequence ID" value="KAK7424459.1"/>
    <property type="molecule type" value="Genomic_DNA"/>
</dbReference>
<organism evidence="2 3">
    <name type="scientific">Neonectria punicea</name>
    <dbReference type="NCBI Taxonomy" id="979145"/>
    <lineage>
        <taxon>Eukaryota</taxon>
        <taxon>Fungi</taxon>
        <taxon>Dikarya</taxon>
        <taxon>Ascomycota</taxon>
        <taxon>Pezizomycotina</taxon>
        <taxon>Sordariomycetes</taxon>
        <taxon>Hypocreomycetidae</taxon>
        <taxon>Hypocreales</taxon>
        <taxon>Nectriaceae</taxon>
        <taxon>Neonectria</taxon>
    </lineage>
</organism>
<dbReference type="InterPro" id="IPR011990">
    <property type="entry name" value="TPR-like_helical_dom_sf"/>
</dbReference>
<dbReference type="InterPro" id="IPR053137">
    <property type="entry name" value="NLR-like"/>
</dbReference>
<dbReference type="Pfam" id="PF13374">
    <property type="entry name" value="TPR_10"/>
    <property type="match status" value="3"/>
</dbReference>
<dbReference type="InterPro" id="IPR027443">
    <property type="entry name" value="IPNS-like_sf"/>
</dbReference>
<dbReference type="PANTHER" id="PTHR46082:SF6">
    <property type="entry name" value="AAA+ ATPASE DOMAIN-CONTAINING PROTEIN-RELATED"/>
    <property type="match status" value="1"/>
</dbReference>
<evidence type="ECO:0000313" key="2">
    <source>
        <dbReference type="EMBL" id="KAK7424459.1"/>
    </source>
</evidence>
<dbReference type="SUPFAM" id="SSF51197">
    <property type="entry name" value="Clavaminate synthase-like"/>
    <property type="match status" value="1"/>
</dbReference>
<dbReference type="Pfam" id="PF13424">
    <property type="entry name" value="TPR_12"/>
    <property type="match status" value="1"/>
</dbReference>
<comment type="caution">
    <text evidence="2">The sequence shown here is derived from an EMBL/GenBank/DDBJ whole genome shotgun (WGS) entry which is preliminary data.</text>
</comment>
<dbReference type="Proteomes" id="UP001498476">
    <property type="component" value="Unassembled WGS sequence"/>
</dbReference>
<name>A0ABR1HUG1_9HYPO</name>
<dbReference type="Gene3D" id="2.60.120.330">
    <property type="entry name" value="B-lactam Antibiotic, Isopenicillin N Synthase, Chain"/>
    <property type="match status" value="1"/>
</dbReference>
<dbReference type="InterPro" id="IPR026992">
    <property type="entry name" value="DIOX_N"/>
</dbReference>
<dbReference type="PANTHER" id="PTHR46082">
    <property type="entry name" value="ATP/GTP-BINDING PROTEIN-RELATED"/>
    <property type="match status" value="1"/>
</dbReference>
<dbReference type="Pfam" id="PF14226">
    <property type="entry name" value="DIOX_N"/>
    <property type="match status" value="1"/>
</dbReference>
<reference evidence="2 3" key="1">
    <citation type="journal article" date="2025" name="Microbiol. Resour. Announc.">
        <title>Draft genome sequences for Neonectria magnoliae and Neonectria punicea, canker pathogens of Liriodendron tulipifera and Acer saccharum in West Virginia.</title>
        <authorList>
            <person name="Petronek H.M."/>
            <person name="Kasson M.T."/>
            <person name="Metheny A.M."/>
            <person name="Stauder C.M."/>
            <person name="Lovett B."/>
            <person name="Lynch S.C."/>
            <person name="Garnas J.R."/>
            <person name="Kasson L.R."/>
            <person name="Stajich J.E."/>
        </authorList>
    </citation>
    <scope>NUCLEOTIDE SEQUENCE [LARGE SCALE GENOMIC DNA]</scope>
    <source>
        <strain evidence="2 3">NRRL 64653</strain>
    </source>
</reference>
<feature type="domain" description="Non-haem dioxygenase N-terminal" evidence="1">
    <location>
        <begin position="4"/>
        <end position="110"/>
    </location>
</feature>
<proteinExistence type="predicted"/>
<protein>
    <recommendedName>
        <fullName evidence="1">Non-haem dioxygenase N-terminal domain-containing protein</fullName>
    </recommendedName>
</protein>
<dbReference type="SUPFAM" id="SSF48452">
    <property type="entry name" value="TPR-like"/>
    <property type="match status" value="2"/>
</dbReference>
<keyword evidence="3" id="KW-1185">Reference proteome</keyword>
<evidence type="ECO:0000259" key="1">
    <source>
        <dbReference type="Pfam" id="PF14226"/>
    </source>
</evidence>
<gene>
    <name evidence="2" type="ORF">QQX98_000424</name>
</gene>